<dbReference type="EMBL" id="CP028130">
    <property type="protein sequence ID" value="AZZ55713.1"/>
    <property type="molecule type" value="Genomic_DNA"/>
</dbReference>
<accession>A0AAD1ACI9</accession>
<dbReference type="PANTHER" id="PTHR43884:SF25">
    <property type="entry name" value="ACYL-COA DEHYDROGENASE YDBM-RELATED"/>
    <property type="match status" value="1"/>
</dbReference>
<dbReference type="InterPro" id="IPR036250">
    <property type="entry name" value="AcylCo_DH-like_C"/>
</dbReference>
<dbReference type="Pfam" id="PF08028">
    <property type="entry name" value="Acyl-CoA_dh_2"/>
    <property type="match status" value="1"/>
</dbReference>
<evidence type="ECO:0000259" key="2">
    <source>
        <dbReference type="Pfam" id="PF02771"/>
    </source>
</evidence>
<proteinExistence type="predicted"/>
<dbReference type="InterPro" id="IPR037069">
    <property type="entry name" value="AcylCoA_DH/ox_N_sf"/>
</dbReference>
<dbReference type="Gene3D" id="1.10.540.10">
    <property type="entry name" value="Acyl-CoA dehydrogenase/oxidase, N-terminal domain"/>
    <property type="match status" value="1"/>
</dbReference>
<reference evidence="4 5" key="1">
    <citation type="submission" date="2018-03" db="EMBL/GenBank/DDBJ databases">
        <title>Bacteriophage NCPPB3778 and a type I-E CRISPR drive the evolution of the US Biological Select Agent, Rathayibacter toxicus.</title>
        <authorList>
            <person name="Davis E.W.II."/>
            <person name="Tabima J.F."/>
            <person name="Weisberg A.J."/>
            <person name="Dantas Lopes L."/>
            <person name="Wiseman M.S."/>
            <person name="Wiseman M.S."/>
            <person name="Pupko T."/>
            <person name="Belcher M.S."/>
            <person name="Sechler A.J."/>
            <person name="Tancos M.A."/>
            <person name="Schroeder B.K."/>
            <person name="Murray T.D."/>
            <person name="Luster D.G."/>
            <person name="Schneider W.L."/>
            <person name="Rogers E."/>
            <person name="Andreote F.D."/>
            <person name="Grunwald N.J."/>
            <person name="Putnam M.L."/>
            <person name="Chang J.H."/>
        </authorList>
    </citation>
    <scope>NUCLEOTIDE SEQUENCE [LARGE SCALE GENOMIC DNA]</scope>
    <source>
        <strain evidence="4 5">NCCPB 2253</strain>
    </source>
</reference>
<feature type="domain" description="Acyl-CoA dehydrogenase/oxidase N-terminal" evidence="2">
    <location>
        <begin position="41"/>
        <end position="114"/>
    </location>
</feature>
<dbReference type="Proteomes" id="UP000283946">
    <property type="component" value="Chromosome"/>
</dbReference>
<sequence>MASGSQNPSRAASRTRVREPRAAARTVGWVSILDDALLERFRLRAADYDERNAFCAEDLDELRAIGYLALLVPADLGGAGLGLEQAAAEQTRLATAAPATALAVNMHLVWTAIARILLDRGDDSLRSVLTDAAAGHVFAFGNSEAGNDLVLSDSLTQAEPLGDGGYRFTGTKVFTSLAPAWTRLGVFGRDDTGVEPRLVHGFVDREGPESPVAGLDVRDDWDTLGMRATQSRTTVLDGVVVPAERMIRSLPVGPTADPFVFAVFAAFELLISSVYLGVAQRALELAVASVRRRTSLRSGGRPLTEDPDVRHRVAEVGVLLDGLEAPLRSAAADVDALVDRGARWFPALVGVKIRTTEGALRVVEGAVRIAGGSSYARRSELGRLYRDVLAGQFHPSDESSAHGAWAALLLGPLPPRG</sequence>
<dbReference type="GO" id="GO:0050660">
    <property type="term" value="F:flavin adenine dinucleotide binding"/>
    <property type="evidence" value="ECO:0007669"/>
    <property type="project" value="InterPro"/>
</dbReference>
<evidence type="ECO:0000259" key="3">
    <source>
        <dbReference type="Pfam" id="PF08028"/>
    </source>
</evidence>
<evidence type="ECO:0000256" key="1">
    <source>
        <dbReference type="ARBA" id="ARBA00023002"/>
    </source>
</evidence>
<organism evidence="4 5">
    <name type="scientific">Rathayibacter iranicus</name>
    <dbReference type="NCBI Taxonomy" id="59737"/>
    <lineage>
        <taxon>Bacteria</taxon>
        <taxon>Bacillati</taxon>
        <taxon>Actinomycetota</taxon>
        <taxon>Actinomycetes</taxon>
        <taxon>Micrococcales</taxon>
        <taxon>Microbacteriaceae</taxon>
        <taxon>Rathayibacter</taxon>
    </lineage>
</organism>
<dbReference type="InterPro" id="IPR013786">
    <property type="entry name" value="AcylCoA_DH/ox_N"/>
</dbReference>
<dbReference type="Pfam" id="PF02771">
    <property type="entry name" value="Acyl-CoA_dh_N"/>
    <property type="match status" value="1"/>
</dbReference>
<dbReference type="InterPro" id="IPR009100">
    <property type="entry name" value="AcylCoA_DH/oxidase_NM_dom_sf"/>
</dbReference>
<dbReference type="PIRSF" id="PIRSF016578">
    <property type="entry name" value="HsaA"/>
    <property type="match status" value="1"/>
</dbReference>
<evidence type="ECO:0000313" key="4">
    <source>
        <dbReference type="EMBL" id="AZZ55713.1"/>
    </source>
</evidence>
<feature type="domain" description="Acyl-CoA dehydrogenase C-terminal" evidence="3">
    <location>
        <begin position="269"/>
        <end position="394"/>
    </location>
</feature>
<name>A0AAD1ACI9_9MICO</name>
<gene>
    <name evidence="4" type="ORF">C7V51_07350</name>
</gene>
<dbReference type="AlphaFoldDB" id="A0AAD1ACI9"/>
<protein>
    <submittedName>
        <fullName evidence="4">Acyl-CoA dehydrogenase</fullName>
    </submittedName>
</protein>
<dbReference type="GO" id="GO:0003995">
    <property type="term" value="F:acyl-CoA dehydrogenase activity"/>
    <property type="evidence" value="ECO:0007669"/>
    <property type="project" value="TreeGrafter"/>
</dbReference>
<dbReference type="CDD" id="cd00567">
    <property type="entry name" value="ACAD"/>
    <property type="match status" value="1"/>
</dbReference>
<dbReference type="SUPFAM" id="SSF47203">
    <property type="entry name" value="Acyl-CoA dehydrogenase C-terminal domain-like"/>
    <property type="match status" value="1"/>
</dbReference>
<dbReference type="KEGG" id="ria:C7V51_07350"/>
<dbReference type="InterPro" id="IPR046373">
    <property type="entry name" value="Acyl-CoA_Oxase/DH_mid-dom_sf"/>
</dbReference>
<keyword evidence="1" id="KW-0560">Oxidoreductase</keyword>
<dbReference type="PANTHER" id="PTHR43884">
    <property type="entry name" value="ACYL-COA DEHYDROGENASE"/>
    <property type="match status" value="1"/>
</dbReference>
<dbReference type="Gene3D" id="1.20.140.10">
    <property type="entry name" value="Butyryl-CoA Dehydrogenase, subunit A, domain 3"/>
    <property type="match status" value="1"/>
</dbReference>
<dbReference type="InterPro" id="IPR013107">
    <property type="entry name" value="Acyl-CoA_DH_C"/>
</dbReference>
<dbReference type="SUPFAM" id="SSF56645">
    <property type="entry name" value="Acyl-CoA dehydrogenase NM domain-like"/>
    <property type="match status" value="1"/>
</dbReference>
<evidence type="ECO:0000313" key="5">
    <source>
        <dbReference type="Proteomes" id="UP000283946"/>
    </source>
</evidence>
<dbReference type="Gene3D" id="2.40.110.10">
    <property type="entry name" value="Butyryl-CoA Dehydrogenase, subunit A, domain 2"/>
    <property type="match status" value="1"/>
</dbReference>